<dbReference type="Proteomes" id="UP000019804">
    <property type="component" value="Unassembled WGS sequence"/>
</dbReference>
<dbReference type="STRING" id="1388766.A0A017SQF4"/>
<gene>
    <name evidence="3" type="ORF">EURHEDRAFT_446686</name>
</gene>
<dbReference type="Gene3D" id="3.10.350.10">
    <property type="entry name" value="LysM domain"/>
    <property type="match status" value="1"/>
</dbReference>
<reference evidence="4" key="1">
    <citation type="journal article" date="2014" name="Nat. Commun.">
        <title>Genomic adaptations of the halophilic Dead Sea filamentous fungus Eurotium rubrum.</title>
        <authorList>
            <person name="Kis-Papo T."/>
            <person name="Weig A.R."/>
            <person name="Riley R."/>
            <person name="Persoh D."/>
            <person name="Salamov A."/>
            <person name="Sun H."/>
            <person name="Lipzen A."/>
            <person name="Wasser S.P."/>
            <person name="Rambold G."/>
            <person name="Grigoriev I.V."/>
            <person name="Nevo E."/>
        </authorList>
    </citation>
    <scope>NUCLEOTIDE SEQUENCE [LARGE SCALE GENOMIC DNA]</scope>
    <source>
        <strain evidence="4">CBS 135680</strain>
    </source>
</reference>
<keyword evidence="4" id="KW-1185">Reference proteome</keyword>
<feature type="domain" description="LysM" evidence="2">
    <location>
        <begin position="115"/>
        <end position="160"/>
    </location>
</feature>
<dbReference type="InterPro" id="IPR018392">
    <property type="entry name" value="LysM"/>
</dbReference>
<protein>
    <recommendedName>
        <fullName evidence="2">LysM domain-containing protein</fullName>
    </recommendedName>
</protein>
<dbReference type="PROSITE" id="PS51257">
    <property type="entry name" value="PROKAR_LIPOPROTEIN"/>
    <property type="match status" value="1"/>
</dbReference>
<dbReference type="OrthoDB" id="2107166at2759"/>
<evidence type="ECO:0000313" key="4">
    <source>
        <dbReference type="Proteomes" id="UP000019804"/>
    </source>
</evidence>
<dbReference type="GeneID" id="63698750"/>
<proteinExistence type="predicted"/>
<organism evidence="3 4">
    <name type="scientific">Aspergillus ruber (strain CBS 135680)</name>
    <dbReference type="NCBI Taxonomy" id="1388766"/>
    <lineage>
        <taxon>Eukaryota</taxon>
        <taxon>Fungi</taxon>
        <taxon>Dikarya</taxon>
        <taxon>Ascomycota</taxon>
        <taxon>Pezizomycotina</taxon>
        <taxon>Eurotiomycetes</taxon>
        <taxon>Eurotiomycetidae</taxon>
        <taxon>Eurotiales</taxon>
        <taxon>Aspergillaceae</taxon>
        <taxon>Aspergillus</taxon>
        <taxon>Aspergillus subgen. Aspergillus</taxon>
    </lineage>
</organism>
<dbReference type="EMBL" id="KK088412">
    <property type="protein sequence ID" value="EYE99208.1"/>
    <property type="molecule type" value="Genomic_DNA"/>
</dbReference>
<dbReference type="RefSeq" id="XP_040642896.1">
    <property type="nucleotide sequence ID" value="XM_040783626.1"/>
</dbReference>
<dbReference type="AlphaFoldDB" id="A0A017SQF4"/>
<evidence type="ECO:0000256" key="1">
    <source>
        <dbReference type="SAM" id="SignalP"/>
    </source>
</evidence>
<dbReference type="HOGENOM" id="CLU_076125_1_0_1"/>
<sequence>MRGIWFTVAAFLSLGTSSFAVAAACNSSALNTTTYLYDITKEGTTVFDIARATKRGVCDIGRQNLMADVNIPPNVGELFLIPPETCTPDNESCLIKDEGRTRTCIYGGPRLYYTVKGDTYEKVAIRLNITTDSLMAGATHGGASGPANETLSVGQFLKIPECSPSQCIIQPYSFKWGVYKDLAEKYGTTVGQIMMLSPTYNYSSLAFSSGGTFPPINLPINCTALSNNMTVLS</sequence>
<keyword evidence="1" id="KW-0732">Signal</keyword>
<accession>A0A017SQF4</accession>
<evidence type="ECO:0000259" key="2">
    <source>
        <dbReference type="Pfam" id="PF01476"/>
    </source>
</evidence>
<dbReference type="InterPro" id="IPR036779">
    <property type="entry name" value="LysM_dom_sf"/>
</dbReference>
<name>A0A017SQF4_ASPRC</name>
<feature type="signal peptide" evidence="1">
    <location>
        <begin position="1"/>
        <end position="22"/>
    </location>
</feature>
<feature type="chain" id="PRO_5001496471" description="LysM domain-containing protein" evidence="1">
    <location>
        <begin position="23"/>
        <end position="233"/>
    </location>
</feature>
<dbReference type="Pfam" id="PF01476">
    <property type="entry name" value="LysM"/>
    <property type="match status" value="1"/>
</dbReference>
<evidence type="ECO:0000313" key="3">
    <source>
        <dbReference type="EMBL" id="EYE99208.1"/>
    </source>
</evidence>